<dbReference type="KEGG" id="nli:G3M70_03830"/>
<feature type="signal peptide" evidence="6">
    <location>
        <begin position="1"/>
        <end position="32"/>
    </location>
</feature>
<dbReference type="Pfam" id="PF13442">
    <property type="entry name" value="Cytochrome_CBB3"/>
    <property type="match status" value="1"/>
</dbReference>
<dbReference type="GO" id="GO:0009055">
    <property type="term" value="F:electron transfer activity"/>
    <property type="evidence" value="ECO:0007669"/>
    <property type="project" value="InterPro"/>
</dbReference>
<evidence type="ECO:0000256" key="2">
    <source>
        <dbReference type="ARBA" id="ARBA00022723"/>
    </source>
</evidence>
<evidence type="ECO:0000313" key="9">
    <source>
        <dbReference type="Proteomes" id="UP000594688"/>
    </source>
</evidence>
<dbReference type="EMBL" id="CP048685">
    <property type="protein sequence ID" value="QPJ61065.1"/>
    <property type="molecule type" value="Genomic_DNA"/>
</dbReference>
<reference evidence="8 9" key="1">
    <citation type="submission" date="2020-02" db="EMBL/GenBank/DDBJ databases">
        <title>Genomic and physiological characterization of two novel Nitrospinaceae genera.</title>
        <authorList>
            <person name="Mueller A.J."/>
            <person name="Jung M.-Y."/>
            <person name="Strachan C.R."/>
            <person name="Herbold C.W."/>
            <person name="Kirkegaard R.H."/>
            <person name="Daims H."/>
        </authorList>
    </citation>
    <scope>NUCLEOTIDE SEQUENCE [LARGE SCALE GENOMIC DNA]</scope>
    <source>
        <strain evidence="8">EB</strain>
    </source>
</reference>
<protein>
    <submittedName>
        <fullName evidence="8">Cytochrome c</fullName>
    </submittedName>
</protein>
<keyword evidence="6" id="KW-0732">Signal</keyword>
<name>A0A7T0FZD5_9BACT</name>
<keyword evidence="3 4" id="KW-0408">Iron</keyword>
<evidence type="ECO:0000256" key="3">
    <source>
        <dbReference type="ARBA" id="ARBA00023004"/>
    </source>
</evidence>
<dbReference type="GO" id="GO:0046872">
    <property type="term" value="F:metal ion binding"/>
    <property type="evidence" value="ECO:0007669"/>
    <property type="project" value="UniProtKB-KW"/>
</dbReference>
<dbReference type="PROSITE" id="PS51007">
    <property type="entry name" value="CYTC"/>
    <property type="match status" value="1"/>
</dbReference>
<dbReference type="Proteomes" id="UP000594688">
    <property type="component" value="Chromosome"/>
</dbReference>
<evidence type="ECO:0000256" key="1">
    <source>
        <dbReference type="ARBA" id="ARBA00022617"/>
    </source>
</evidence>
<evidence type="ECO:0000313" key="8">
    <source>
        <dbReference type="EMBL" id="QPJ61065.1"/>
    </source>
</evidence>
<feature type="compositionally biased region" description="Polar residues" evidence="5">
    <location>
        <begin position="88"/>
        <end position="97"/>
    </location>
</feature>
<evidence type="ECO:0000259" key="7">
    <source>
        <dbReference type="PROSITE" id="PS51007"/>
    </source>
</evidence>
<gene>
    <name evidence="8" type="ORF">G3M70_03830</name>
</gene>
<dbReference type="InterPro" id="IPR036909">
    <property type="entry name" value="Cyt_c-like_dom_sf"/>
</dbReference>
<dbReference type="InterPro" id="IPR009056">
    <property type="entry name" value="Cyt_c-like_dom"/>
</dbReference>
<dbReference type="SUPFAM" id="SSF46626">
    <property type="entry name" value="Cytochrome c"/>
    <property type="match status" value="1"/>
</dbReference>
<keyword evidence="2 4" id="KW-0479">Metal-binding</keyword>
<dbReference type="Gene3D" id="1.10.760.10">
    <property type="entry name" value="Cytochrome c-like domain"/>
    <property type="match status" value="1"/>
</dbReference>
<dbReference type="GO" id="GO:0020037">
    <property type="term" value="F:heme binding"/>
    <property type="evidence" value="ECO:0007669"/>
    <property type="project" value="InterPro"/>
</dbReference>
<feature type="region of interest" description="Disordered" evidence="5">
    <location>
        <begin position="61"/>
        <end position="97"/>
    </location>
</feature>
<organism evidence="8 9">
    <name type="scientific">Candidatus Nitronauta litoralis</name>
    <dbReference type="NCBI Taxonomy" id="2705533"/>
    <lineage>
        <taxon>Bacteria</taxon>
        <taxon>Pseudomonadati</taxon>
        <taxon>Nitrospinota/Tectimicrobiota group</taxon>
        <taxon>Nitrospinota</taxon>
        <taxon>Nitrospinia</taxon>
        <taxon>Nitrospinales</taxon>
        <taxon>Nitrospinaceae</taxon>
        <taxon>Candidatus Nitronauta</taxon>
    </lineage>
</organism>
<feature type="domain" description="Cytochrome c" evidence="7">
    <location>
        <begin position="98"/>
        <end position="191"/>
    </location>
</feature>
<evidence type="ECO:0000256" key="5">
    <source>
        <dbReference type="SAM" id="MobiDB-lite"/>
    </source>
</evidence>
<sequence>MNKWKVFEKIKGVFRCIGLVLVLVLSVQMAQAEDYPVLPGDDQLAMHQGRPHGGRYERHSLHHGMGRGGKGICPQTRKTPKAPPDLQTLKNPLEPSQKNLGEGENLYHYKSQPSSCKVCHGANGNGLGMMASASEPMPTNFTCKETMASVTDGQMFWIIKKGSPGTEMPPYQLFLSDEQIWQLVMYVRTFIKD</sequence>
<dbReference type="AlphaFoldDB" id="A0A7T0FZD5"/>
<accession>A0A7T0FZD5</accession>
<evidence type="ECO:0000256" key="4">
    <source>
        <dbReference type="PROSITE-ProRule" id="PRU00433"/>
    </source>
</evidence>
<feature type="chain" id="PRO_5032902302" evidence="6">
    <location>
        <begin position="33"/>
        <end position="193"/>
    </location>
</feature>
<proteinExistence type="predicted"/>
<keyword evidence="1 4" id="KW-0349">Heme</keyword>
<evidence type="ECO:0000256" key="6">
    <source>
        <dbReference type="SAM" id="SignalP"/>
    </source>
</evidence>